<dbReference type="CDD" id="cd01650">
    <property type="entry name" value="RT_nLTR_like"/>
    <property type="match status" value="1"/>
</dbReference>
<dbReference type="GeneID" id="120111970"/>
<accession>A0A8B9AR32</accession>
<evidence type="ECO:0000256" key="1">
    <source>
        <dbReference type="SAM" id="MobiDB-lite"/>
    </source>
</evidence>
<dbReference type="InterPro" id="IPR000477">
    <property type="entry name" value="RT_dom"/>
</dbReference>
<dbReference type="RefSeq" id="XP_038986473.1">
    <property type="nucleotide sequence ID" value="XM_039130545.1"/>
</dbReference>
<proteinExistence type="predicted"/>
<sequence length="920" mass="104665">MAQLNSSSPDLVPNKGKGKLVDSVEGNNPADSGRVVGGSVACGTGSMGTVCHMAQGNSGGQHLQILLQMMASTKGVNRESQGDEEGMEVDTGGSNSSGDTGCAFAEGQKGDSKIVGVLCCGTPRYTWCNNQQGRARVWERLDRACAIAGWIQSFPDHHVRHLPRIASDHNPLLVSTEAHIPVRSPFRFEKFWLCYPRSWEMVQEAWSTPVRGDAMYRVSRRLELTRRRLRRWNREEVENIFRRTEEEEEAIDRLQSQEAQRGGLSEEEMGELRSHLALHDSLLRQRDTLWRQKSRIQWILEGDRNTRFFHQATMIRRHQNKIRIIRSEDGQMSEDPDMIRRIMESFFKARWTEPLGGRRRVEMPMPTVRVSEEETDVMIRLVSEEEMKAAVWSLEGDKAPGPNGFPPLIFRRYWMVVGQDITAAIQQFFTTTVMSSDRQRTFITLIPKRQDATDPGHFRPISLCTTLYKATMKILAVKLRDLLPRLISPEQDAFIGGRSISNNVLIAQKFMFDPGRAPMRRSLMRVKLDIERAYDRMRWNFVHQSLQVFGFSETWIQWIMGCVRAPSFAILAVLTQELETYRPVVDAPSISHLLFVDDCQRVNLSKSVVCFSSSTRQEEKNSIMEILGVAEQDGMMRYLGVPLSGRRLRGRDCTFLEASIRQRVEGWQRHSLSMMGRITLVRLVLSSIPTYLLSTSFILVAVLRTIEQLLRSFIRGRQGGRDGIHLLAWEVVCQPTRWGGLRVQSLLERREALAACHVARFVMESNSIWSSLLRAKYGVLILGARAARHHSPVWREMCTRVGAVLPEIRWAVGDGRSIDVLEDCWVTAQPISRLPTMVDSGRLTGCRVSDLMIPDEGRWRVGLVREVFGEQLAEMILALPVPTRGESDRLIWVPSGRSQVRARDLLALFSGELVRQIEKG</sequence>
<dbReference type="Pfam" id="PF00078">
    <property type="entry name" value="RVT_1"/>
    <property type="match status" value="1"/>
</dbReference>
<dbReference type="PANTHER" id="PTHR33116">
    <property type="entry name" value="REVERSE TRANSCRIPTASE ZINC-BINDING DOMAIN-CONTAINING PROTEIN-RELATED-RELATED"/>
    <property type="match status" value="1"/>
</dbReference>
<name>A0A8B9AR32_PHODC</name>
<dbReference type="InterPro" id="IPR043502">
    <property type="entry name" value="DNA/RNA_pol_sf"/>
</dbReference>
<dbReference type="PANTHER" id="PTHR33116:SF78">
    <property type="entry name" value="OS12G0587133 PROTEIN"/>
    <property type="match status" value="1"/>
</dbReference>
<keyword evidence="3" id="KW-1185">Reference proteome</keyword>
<dbReference type="AlphaFoldDB" id="A0A8B9AR32"/>
<dbReference type="InterPro" id="IPR036691">
    <property type="entry name" value="Endo/exonu/phosph_ase_sf"/>
</dbReference>
<dbReference type="OrthoDB" id="786357at2759"/>
<dbReference type="SUPFAM" id="SSF56672">
    <property type="entry name" value="DNA/RNA polymerases"/>
    <property type="match status" value="1"/>
</dbReference>
<reference evidence="4" key="2">
    <citation type="submission" date="2025-08" db="UniProtKB">
        <authorList>
            <consortium name="RefSeq"/>
        </authorList>
    </citation>
    <scope>IDENTIFICATION</scope>
    <source>
        <tissue evidence="4">Young leaves</tissue>
    </source>
</reference>
<protein>
    <submittedName>
        <fullName evidence="4">Uncharacterized protein LOC120111970</fullName>
    </submittedName>
</protein>
<gene>
    <name evidence="4" type="primary">LOC120111970</name>
</gene>
<dbReference type="KEGG" id="pda:120111970"/>
<organism evidence="3 4">
    <name type="scientific">Phoenix dactylifera</name>
    <name type="common">Date palm</name>
    <dbReference type="NCBI Taxonomy" id="42345"/>
    <lineage>
        <taxon>Eukaryota</taxon>
        <taxon>Viridiplantae</taxon>
        <taxon>Streptophyta</taxon>
        <taxon>Embryophyta</taxon>
        <taxon>Tracheophyta</taxon>
        <taxon>Spermatophyta</taxon>
        <taxon>Magnoliopsida</taxon>
        <taxon>Liliopsida</taxon>
        <taxon>Arecaceae</taxon>
        <taxon>Coryphoideae</taxon>
        <taxon>Phoeniceae</taxon>
        <taxon>Phoenix</taxon>
    </lineage>
</organism>
<feature type="region of interest" description="Disordered" evidence="1">
    <location>
        <begin position="1"/>
        <end position="35"/>
    </location>
</feature>
<dbReference type="Proteomes" id="UP000228380">
    <property type="component" value="Chromosome 9"/>
</dbReference>
<feature type="compositionally biased region" description="Low complexity" evidence="1">
    <location>
        <begin position="90"/>
        <end position="100"/>
    </location>
</feature>
<dbReference type="SUPFAM" id="SSF56219">
    <property type="entry name" value="DNase I-like"/>
    <property type="match status" value="1"/>
</dbReference>
<reference evidence="3" key="1">
    <citation type="journal article" date="2019" name="Nat. Commun.">
        <title>Genome-wide association mapping of date palm fruit traits.</title>
        <authorList>
            <person name="Hazzouri K.M."/>
            <person name="Gros-Balthazard M."/>
            <person name="Flowers J.M."/>
            <person name="Copetti D."/>
            <person name="Lemansour A."/>
            <person name="Lebrun M."/>
            <person name="Masmoudi K."/>
            <person name="Ferrand S."/>
            <person name="Dhar M.I."/>
            <person name="Fresquez Z.A."/>
            <person name="Rosas U."/>
            <person name="Zhang J."/>
            <person name="Talag J."/>
            <person name="Lee S."/>
            <person name="Kudrna D."/>
            <person name="Powell R.F."/>
            <person name="Leitch I.J."/>
            <person name="Krueger R.R."/>
            <person name="Wing R.A."/>
            <person name="Amiri K.M.A."/>
            <person name="Purugganan M.D."/>
        </authorList>
    </citation>
    <scope>NUCLEOTIDE SEQUENCE [LARGE SCALE GENOMIC DNA]</scope>
    <source>
        <strain evidence="3">cv. Khalas</strain>
    </source>
</reference>
<evidence type="ECO:0000313" key="4">
    <source>
        <dbReference type="RefSeq" id="XP_038986473.1"/>
    </source>
</evidence>
<feature type="region of interest" description="Disordered" evidence="1">
    <location>
        <begin position="75"/>
        <end position="100"/>
    </location>
</feature>
<evidence type="ECO:0000259" key="2">
    <source>
        <dbReference type="Pfam" id="PF00078"/>
    </source>
</evidence>
<evidence type="ECO:0000313" key="3">
    <source>
        <dbReference type="Proteomes" id="UP000228380"/>
    </source>
</evidence>
<feature type="domain" description="Reverse transcriptase" evidence="2">
    <location>
        <begin position="446"/>
        <end position="560"/>
    </location>
</feature>